<keyword evidence="6" id="KW-1185">Reference proteome</keyword>
<dbReference type="GO" id="GO:0004135">
    <property type="term" value="F:amylo-alpha-1,6-glucosidase activity"/>
    <property type="evidence" value="ECO:0007669"/>
    <property type="project" value="InterPro"/>
</dbReference>
<sequence length="728" mass="83870">MPRVRPGRPYPLGATWDGMGVNFALFSENAEKVELCLFDSPDATRESARIPMVEYTDMVWHMYLTDLYPGQLYGYRVYGPYEPERGLRYNPNKVMLDPYAKRIIRSSRWHETWFDYRVDVFEKEGRLVPDTRDNAAWAPLGMVVDDAFTWQKDEHPDIPWNKTVIYEAHVKGLTYLHPDVPEELRGTYLGVATEPVIRHLRDLGVTAVELMPIHQHIDEYHLVRKGLANYWGYNSIGFFAPDERFSARGIGSSDPVREFKTMVKILHSHGIEVILDVVYNHTAEGDHSGPSLCFRGIDNPCYYRLDSQDMMKYIDFSGCGNSLNVRHPRVLQLIMDSLRYWVLEMHVDGFRFDLASALARGLYEVDQLSAFFNIIHQDPVISRVKLIAEPWDLGEGGYQVGNFPVLWAEWNGKYRDTIRAFWNYPSANNMRDMATRLAGSSDLYERSGKKPYASINFVTCHDGFTLQDLVSYNEKHNEANLEENRDGENNNISFNYGVEGPTDDPDIIETRYRQKRNFMLTLMCSLGVPMISGGDELGRTQKGNNNAYCQDNPISWYPWELSPRDAKFFEFVKKVVSIRKQQPVFQRSDFFQGRPIHDSGWKDITWFKPDGTEMKHEDWYDPGARALGVILGGDAIDELDDEGNRITGDTVLILFHFFRDGITPFVLPACTYNDTAPGKRIHRPFRWKLLVDTTYELDPPENLLYWNPGDVYNMTPASAALFVLTGPF</sequence>
<dbReference type="SUPFAM" id="SSF81296">
    <property type="entry name" value="E set domains"/>
    <property type="match status" value="1"/>
</dbReference>
<dbReference type="InterPro" id="IPR004193">
    <property type="entry name" value="Glyco_hydro_13_N"/>
</dbReference>
<evidence type="ECO:0000313" key="5">
    <source>
        <dbReference type="EMBL" id="SFN05604.1"/>
    </source>
</evidence>
<accession>A0A1I4VWF5</accession>
<dbReference type="OrthoDB" id="9760647at2"/>
<dbReference type="GO" id="GO:0005980">
    <property type="term" value="P:glycogen catabolic process"/>
    <property type="evidence" value="ECO:0007669"/>
    <property type="project" value="InterPro"/>
</dbReference>
<dbReference type="SMART" id="SM00642">
    <property type="entry name" value="Aamy"/>
    <property type="match status" value="1"/>
</dbReference>
<evidence type="ECO:0000256" key="1">
    <source>
        <dbReference type="ARBA" id="ARBA00008061"/>
    </source>
</evidence>
<dbReference type="Pfam" id="PF02922">
    <property type="entry name" value="CBM_48"/>
    <property type="match status" value="1"/>
</dbReference>
<dbReference type="SUPFAM" id="SSF51011">
    <property type="entry name" value="Glycosyl hydrolase domain"/>
    <property type="match status" value="1"/>
</dbReference>
<organism evidence="5 6">
    <name type="scientific">Thermodesulforhabdus norvegica</name>
    <dbReference type="NCBI Taxonomy" id="39841"/>
    <lineage>
        <taxon>Bacteria</taxon>
        <taxon>Pseudomonadati</taxon>
        <taxon>Thermodesulfobacteriota</taxon>
        <taxon>Syntrophobacteria</taxon>
        <taxon>Syntrophobacterales</taxon>
        <taxon>Thermodesulforhabdaceae</taxon>
        <taxon>Thermodesulforhabdus</taxon>
    </lineage>
</organism>
<dbReference type="CDD" id="cd02856">
    <property type="entry name" value="E_set_GDE_Isoamylase_N"/>
    <property type="match status" value="1"/>
</dbReference>
<dbReference type="InterPro" id="IPR013783">
    <property type="entry name" value="Ig-like_fold"/>
</dbReference>
<evidence type="ECO:0000313" key="6">
    <source>
        <dbReference type="Proteomes" id="UP000199611"/>
    </source>
</evidence>
<dbReference type="InterPro" id="IPR006047">
    <property type="entry name" value="GH13_cat_dom"/>
</dbReference>
<dbReference type="STRING" id="39841.SAMN05660836_02486"/>
<protein>
    <submittedName>
        <fullName evidence="5">Isoamylase</fullName>
    </submittedName>
</protein>
<dbReference type="InterPro" id="IPR011837">
    <property type="entry name" value="Glycogen_debranch_GlgX"/>
</dbReference>
<dbReference type="PANTHER" id="PTHR43002">
    <property type="entry name" value="GLYCOGEN DEBRANCHING ENZYME"/>
    <property type="match status" value="1"/>
</dbReference>
<dbReference type="Gene3D" id="2.60.40.1180">
    <property type="entry name" value="Golgi alpha-mannosidase II"/>
    <property type="match status" value="1"/>
</dbReference>
<keyword evidence="2" id="KW-0378">Hydrolase</keyword>
<dbReference type="AlphaFoldDB" id="A0A1I4VWF5"/>
<reference evidence="5 6" key="1">
    <citation type="submission" date="2016-10" db="EMBL/GenBank/DDBJ databases">
        <authorList>
            <person name="de Groot N.N."/>
        </authorList>
    </citation>
    <scope>NUCLEOTIDE SEQUENCE [LARGE SCALE GENOMIC DNA]</scope>
    <source>
        <strain evidence="5 6">DSM 9990</strain>
    </source>
</reference>
<dbReference type="InterPro" id="IPR017853">
    <property type="entry name" value="GH"/>
</dbReference>
<evidence type="ECO:0000256" key="3">
    <source>
        <dbReference type="ARBA" id="ARBA00023295"/>
    </source>
</evidence>
<dbReference type="InterPro" id="IPR013780">
    <property type="entry name" value="Glyco_hydro_b"/>
</dbReference>
<name>A0A1I4VWF5_9BACT</name>
<dbReference type="InterPro" id="IPR014756">
    <property type="entry name" value="Ig_E-set"/>
</dbReference>
<keyword evidence="3" id="KW-0326">Glycosidase</keyword>
<gene>
    <name evidence="5" type="ORF">SAMN05660836_02486</name>
</gene>
<dbReference type="NCBIfam" id="TIGR02100">
    <property type="entry name" value="glgX_debranch"/>
    <property type="match status" value="1"/>
</dbReference>
<dbReference type="Gene3D" id="3.20.20.80">
    <property type="entry name" value="Glycosidases"/>
    <property type="match status" value="1"/>
</dbReference>
<dbReference type="RefSeq" id="WP_093396219.1">
    <property type="nucleotide sequence ID" value="NZ_FOUU01000012.1"/>
</dbReference>
<evidence type="ECO:0000256" key="2">
    <source>
        <dbReference type="ARBA" id="ARBA00022801"/>
    </source>
</evidence>
<comment type="similarity">
    <text evidence="1">Belongs to the glycosyl hydrolase 13 family.</text>
</comment>
<dbReference type="Gene3D" id="2.60.40.10">
    <property type="entry name" value="Immunoglobulins"/>
    <property type="match status" value="1"/>
</dbReference>
<dbReference type="EMBL" id="FOUU01000012">
    <property type="protein sequence ID" value="SFN05604.1"/>
    <property type="molecule type" value="Genomic_DNA"/>
</dbReference>
<dbReference type="Proteomes" id="UP000199611">
    <property type="component" value="Unassembled WGS sequence"/>
</dbReference>
<proteinExistence type="inferred from homology"/>
<feature type="domain" description="Glycosyl hydrolase family 13 catalytic" evidence="4">
    <location>
        <begin position="163"/>
        <end position="579"/>
    </location>
</feature>
<evidence type="ECO:0000259" key="4">
    <source>
        <dbReference type="SMART" id="SM00642"/>
    </source>
</evidence>
<dbReference type="SUPFAM" id="SSF51445">
    <property type="entry name" value="(Trans)glycosidases"/>
    <property type="match status" value="1"/>
</dbReference>
<dbReference type="CDD" id="cd11326">
    <property type="entry name" value="AmyAc_Glg_debranch"/>
    <property type="match status" value="1"/>
</dbReference>
<dbReference type="InterPro" id="IPR044505">
    <property type="entry name" value="GlgX_Isoamylase_N_E_set"/>
</dbReference>